<evidence type="ECO:0000256" key="1">
    <source>
        <dbReference type="ARBA" id="ARBA00004651"/>
    </source>
</evidence>
<feature type="domain" description="Major facilitator superfamily (MFS) profile" evidence="11">
    <location>
        <begin position="172"/>
        <end position="599"/>
    </location>
</feature>
<evidence type="ECO:0000259" key="11">
    <source>
        <dbReference type="PROSITE" id="PS50850"/>
    </source>
</evidence>
<keyword evidence="6 9" id="KW-0472">Membrane</keyword>
<feature type="compositionally biased region" description="Low complexity" evidence="8">
    <location>
        <begin position="671"/>
        <end position="692"/>
    </location>
</feature>
<dbReference type="InterPro" id="IPR020846">
    <property type="entry name" value="MFS_dom"/>
</dbReference>
<dbReference type="Proteomes" id="UP000007304">
    <property type="component" value="Unassembled WGS sequence"/>
</dbReference>
<evidence type="ECO:0000313" key="13">
    <source>
        <dbReference type="Proteomes" id="UP000007304"/>
    </source>
</evidence>
<gene>
    <name evidence="12" type="ORF">HMPREF1120_04427</name>
</gene>
<reference evidence="12" key="1">
    <citation type="submission" date="2011-07" db="EMBL/GenBank/DDBJ databases">
        <title>The Genome Sequence of Exophiala (Wangiella) dermatitidis NIH/UT8656.</title>
        <authorList>
            <consortium name="The Broad Institute Genome Sequencing Platform"/>
            <person name="Cuomo C."/>
            <person name="Wang Z."/>
            <person name="Hunicke-Smith S."/>
            <person name="Szanislo P.J."/>
            <person name="Earl A."/>
            <person name="Young S.K."/>
            <person name="Zeng Q."/>
            <person name="Gargeya S."/>
            <person name="Fitzgerald M."/>
            <person name="Haas B."/>
            <person name="Abouelleil A."/>
            <person name="Alvarado L."/>
            <person name="Arachchi H.M."/>
            <person name="Berlin A."/>
            <person name="Brown A."/>
            <person name="Chapman S.B."/>
            <person name="Chen Z."/>
            <person name="Dunbar C."/>
            <person name="Freedman E."/>
            <person name="Gearin G."/>
            <person name="Gellesch M."/>
            <person name="Goldberg J."/>
            <person name="Griggs A."/>
            <person name="Gujja S."/>
            <person name="Heiman D."/>
            <person name="Howarth C."/>
            <person name="Larson L."/>
            <person name="Lui A."/>
            <person name="MacDonald P.J.P."/>
            <person name="Montmayeur A."/>
            <person name="Murphy C."/>
            <person name="Neiman D."/>
            <person name="Pearson M."/>
            <person name="Priest M."/>
            <person name="Roberts A."/>
            <person name="Saif S."/>
            <person name="Shea T."/>
            <person name="Shenoy N."/>
            <person name="Sisk P."/>
            <person name="Stolte C."/>
            <person name="Sykes S."/>
            <person name="Wortman J."/>
            <person name="Nusbaum C."/>
            <person name="Birren B."/>
        </authorList>
    </citation>
    <scope>NUCLEOTIDE SEQUENCE</scope>
    <source>
        <strain evidence="12">NIH/UT8656</strain>
    </source>
</reference>
<keyword evidence="13" id="KW-1185">Reference proteome</keyword>
<dbReference type="InterPro" id="IPR036259">
    <property type="entry name" value="MFS_trans_sf"/>
</dbReference>
<feature type="signal peptide" evidence="10">
    <location>
        <begin position="1"/>
        <end position="38"/>
    </location>
</feature>
<evidence type="ECO:0000256" key="9">
    <source>
        <dbReference type="SAM" id="Phobius"/>
    </source>
</evidence>
<evidence type="ECO:0000313" key="12">
    <source>
        <dbReference type="EMBL" id="EHY56343.1"/>
    </source>
</evidence>
<organism evidence="12 13">
    <name type="scientific">Exophiala dermatitidis (strain ATCC 34100 / CBS 525.76 / NIH/UT8656)</name>
    <name type="common">Black yeast</name>
    <name type="synonym">Wangiella dermatitidis</name>
    <dbReference type="NCBI Taxonomy" id="858893"/>
    <lineage>
        <taxon>Eukaryota</taxon>
        <taxon>Fungi</taxon>
        <taxon>Dikarya</taxon>
        <taxon>Ascomycota</taxon>
        <taxon>Pezizomycotina</taxon>
        <taxon>Eurotiomycetes</taxon>
        <taxon>Chaetothyriomycetidae</taxon>
        <taxon>Chaetothyriales</taxon>
        <taxon>Herpotrichiellaceae</taxon>
        <taxon>Exophiala</taxon>
    </lineage>
</organism>
<feature type="transmembrane region" description="Helical" evidence="9">
    <location>
        <begin position="575"/>
        <end position="597"/>
    </location>
</feature>
<dbReference type="OMA" id="APMSELW"/>
<keyword evidence="2" id="KW-0813">Transport</keyword>
<dbReference type="PROSITE" id="PS50850">
    <property type="entry name" value="MFS"/>
    <property type="match status" value="1"/>
</dbReference>
<dbReference type="VEuPathDB" id="FungiDB:HMPREF1120_04427"/>
<dbReference type="PANTHER" id="PTHR23502">
    <property type="entry name" value="MAJOR FACILITATOR SUPERFAMILY"/>
    <property type="match status" value="1"/>
</dbReference>
<feature type="compositionally biased region" description="Basic residues" evidence="8">
    <location>
        <begin position="108"/>
        <end position="117"/>
    </location>
</feature>
<keyword evidence="10" id="KW-0732">Signal</keyword>
<keyword evidence="4 9" id="KW-0812">Transmembrane</keyword>
<feature type="chain" id="PRO_5003602910" evidence="10">
    <location>
        <begin position="39"/>
        <end position="713"/>
    </location>
</feature>
<evidence type="ECO:0000256" key="4">
    <source>
        <dbReference type="ARBA" id="ARBA00022692"/>
    </source>
</evidence>
<feature type="transmembrane region" description="Helical" evidence="9">
    <location>
        <begin position="170"/>
        <end position="186"/>
    </location>
</feature>
<dbReference type="EMBL" id="JH226133">
    <property type="protein sequence ID" value="EHY56343.1"/>
    <property type="molecule type" value="Genomic_DNA"/>
</dbReference>
<dbReference type="Pfam" id="PF07690">
    <property type="entry name" value="MFS_1"/>
    <property type="match status" value="1"/>
</dbReference>
<dbReference type="HOGENOM" id="CLU_008455_11_6_1"/>
<keyword evidence="3" id="KW-1003">Cell membrane</keyword>
<feature type="transmembrane region" description="Helical" evidence="9">
    <location>
        <begin position="395"/>
        <end position="418"/>
    </location>
</feature>
<evidence type="ECO:0000256" key="6">
    <source>
        <dbReference type="ARBA" id="ARBA00023136"/>
    </source>
</evidence>
<evidence type="ECO:0000256" key="2">
    <source>
        <dbReference type="ARBA" id="ARBA00022448"/>
    </source>
</evidence>
<feature type="transmembrane region" description="Helical" evidence="9">
    <location>
        <begin position="507"/>
        <end position="528"/>
    </location>
</feature>
<dbReference type="InParanoid" id="H6C061"/>
<feature type="transmembrane region" description="Helical" evidence="9">
    <location>
        <begin position="329"/>
        <end position="350"/>
    </location>
</feature>
<comment type="subcellular location">
    <subcellularLocation>
        <location evidence="1">Cell membrane</location>
        <topology evidence="1">Multi-pass membrane protein</topology>
    </subcellularLocation>
</comment>
<dbReference type="GO" id="GO:0022857">
    <property type="term" value="F:transmembrane transporter activity"/>
    <property type="evidence" value="ECO:0007669"/>
    <property type="project" value="InterPro"/>
</dbReference>
<feature type="region of interest" description="Disordered" evidence="8">
    <location>
        <begin position="670"/>
        <end position="701"/>
    </location>
</feature>
<proteinExistence type="inferred from homology"/>
<dbReference type="OrthoDB" id="446368at2759"/>
<evidence type="ECO:0000256" key="5">
    <source>
        <dbReference type="ARBA" id="ARBA00022989"/>
    </source>
</evidence>
<evidence type="ECO:0000256" key="8">
    <source>
        <dbReference type="SAM" id="MobiDB-lite"/>
    </source>
</evidence>
<dbReference type="GeneID" id="20309066"/>
<dbReference type="CDD" id="cd17323">
    <property type="entry name" value="MFS_Tpo1_MDR_like"/>
    <property type="match status" value="1"/>
</dbReference>
<comment type="similarity">
    <text evidence="7">Belongs to the major facilitator superfamily. DHA1 family. Polyamines/proton antiporter (TC 2.A.1.2.16) subfamily.</text>
</comment>
<feature type="transmembrane region" description="Helical" evidence="9">
    <location>
        <begin position="540"/>
        <end position="563"/>
    </location>
</feature>
<dbReference type="RefSeq" id="XP_009156804.1">
    <property type="nucleotide sequence ID" value="XM_009158556.1"/>
</dbReference>
<dbReference type="STRING" id="858893.H6C061"/>
<evidence type="ECO:0000256" key="7">
    <source>
        <dbReference type="ARBA" id="ARBA00038459"/>
    </source>
</evidence>
<dbReference type="SUPFAM" id="SSF103473">
    <property type="entry name" value="MFS general substrate transporter"/>
    <property type="match status" value="1"/>
</dbReference>
<dbReference type="InterPro" id="IPR011701">
    <property type="entry name" value="MFS"/>
</dbReference>
<sequence length="713" mass="78036">MRNDGGQKNQSRRPIPFPISWRAWSIIALLLTAHICSAHNAYNLGLVPGQGHIYTLRDPFKMAPSPSHSTGSLSTAPTECSTERDAAQVPTQSEKTMEDLEQQPTSQTHHHHRHKHGVPHWRIVASQTLITDDVLNHEYRGSGTEDDPYVVEFIPNDPRNPMEFSQLKKWFITMTVAIATLAVAFVSSSYSGSAREVIQEFHISQEVYTLGISLFVLGFALGPLLWAPLSELYGRQLLFFGTYAALTAFNAGAAGANSATTLIVLRFFAGTFGSSPLTNAGGVIADMFAANERGIGMSIFAAAPFLGPVIGPIVGGFVGETIGWRWNEGIMACFTGALWIFGALTIPETYSPVILRKRASLLSQRTGKVYVSVLELKQGKTTPKAAFQKSMARPWALLFLEPIVLLISIFMAIIYGTLYMLFGAFPIVYQQGRGWSPGIGGLAFCGVAVGMLAGVAYSIYDNKRYARIEGENDGEAPPEARLPPAAIGAAALPIGLFWFAWTNSPSIHWIVSIIATAPFGFGMVLVFLGCMNYLIDAYTIYAASVLAANSVLRSLFGAAFPLFTTYMYQNLGIHWASSIPAFLALVCAPFPFVFYRYGKPIRLKCKYAGQAHAIMVQMREQEKRLKEEEEREAAMESDSDDTGSNEIGQVETRHSIASLRPSLLNMVRTGSRASRASRASRPTRASSNASRAGRTAKMEDFGRVYSHASHHHF</sequence>
<keyword evidence="5 9" id="KW-1133">Transmembrane helix</keyword>
<dbReference type="GO" id="GO:0005886">
    <property type="term" value="C:plasma membrane"/>
    <property type="evidence" value="ECO:0007669"/>
    <property type="project" value="UniProtKB-SubCell"/>
</dbReference>
<feature type="transmembrane region" description="Helical" evidence="9">
    <location>
        <begin position="295"/>
        <end position="317"/>
    </location>
</feature>
<dbReference type="AlphaFoldDB" id="H6C061"/>
<feature type="compositionally biased region" description="Polar residues" evidence="8">
    <location>
        <begin position="66"/>
        <end position="80"/>
    </location>
</feature>
<dbReference type="FunFam" id="1.20.1250.20:FF:000266">
    <property type="entry name" value="MFS multidrug transporter, putative"/>
    <property type="match status" value="1"/>
</dbReference>
<feature type="region of interest" description="Disordered" evidence="8">
    <location>
        <begin position="623"/>
        <end position="652"/>
    </location>
</feature>
<feature type="transmembrane region" description="Helical" evidence="9">
    <location>
        <begin position="207"/>
        <end position="226"/>
    </location>
</feature>
<protein>
    <submittedName>
        <fullName evidence="12">MFS transporter, DHA1 family, multidrug resistance protein</fullName>
    </submittedName>
</protein>
<feature type="compositionally biased region" description="Basic and acidic residues" evidence="8">
    <location>
        <begin position="623"/>
        <end position="634"/>
    </location>
</feature>
<dbReference type="Gene3D" id="1.20.1250.20">
    <property type="entry name" value="MFS general substrate transporter like domains"/>
    <property type="match status" value="1"/>
</dbReference>
<dbReference type="eggNOG" id="KOG0255">
    <property type="taxonomic scope" value="Eukaryota"/>
</dbReference>
<feature type="region of interest" description="Disordered" evidence="8">
    <location>
        <begin position="64"/>
        <end position="117"/>
    </location>
</feature>
<evidence type="ECO:0000256" key="3">
    <source>
        <dbReference type="ARBA" id="ARBA00022475"/>
    </source>
</evidence>
<name>H6C061_EXODN</name>
<feature type="transmembrane region" description="Helical" evidence="9">
    <location>
        <begin position="481"/>
        <end position="501"/>
    </location>
</feature>
<feature type="transmembrane region" description="Helical" evidence="9">
    <location>
        <begin position="238"/>
        <end position="265"/>
    </location>
</feature>
<feature type="transmembrane region" description="Helical" evidence="9">
    <location>
        <begin position="438"/>
        <end position="460"/>
    </location>
</feature>
<dbReference type="PANTHER" id="PTHR23502:SF186">
    <property type="entry name" value="MAJOR FACILITATOR SUPERFAMILY (MFS) PROFILE DOMAIN-CONTAINING PROTEIN"/>
    <property type="match status" value="1"/>
</dbReference>
<accession>H6C061</accession>
<evidence type="ECO:0000256" key="10">
    <source>
        <dbReference type="SAM" id="SignalP"/>
    </source>
</evidence>